<dbReference type="EMBL" id="JBALHR010000009">
    <property type="protein sequence ID" value="MEH7829347.1"/>
    <property type="molecule type" value="Genomic_DNA"/>
</dbReference>
<dbReference type="PANTHER" id="PTHR48075">
    <property type="entry name" value="3-HYDROXYACYL-COA DEHYDROGENASE FAMILY PROTEIN"/>
    <property type="match status" value="1"/>
</dbReference>
<dbReference type="RefSeq" id="WP_335424296.1">
    <property type="nucleotide sequence ID" value="NZ_JBALHR010000009.1"/>
</dbReference>
<dbReference type="InterPro" id="IPR006176">
    <property type="entry name" value="3-OHacyl-CoA_DH_NAD-bd"/>
</dbReference>
<proteinExistence type="predicted"/>
<protein>
    <submittedName>
        <fullName evidence="4">3-hydroxybutyryl-CoA dehydrogenase</fullName>
        <ecNumber evidence="4">1.1.1.157</ecNumber>
    </submittedName>
</protein>
<evidence type="ECO:0000313" key="5">
    <source>
        <dbReference type="Proteomes" id="UP001431963"/>
    </source>
</evidence>
<sequence length="286" mass="30482">MQDIQQIGVIGAGTMGSGIAQICAAAGFSVVMQDLSDRSLERGQAAIAASLARQARKGLISDGDAIQVQGRIATTTHLERLEPCDIVIEAVVEKLEVKTALLQRLDGICRHDAIFASNTSSISLTELAAASAHPGRVIGMHFFNPVPVMQLVEIIRALQTTDIVAEAVTALTRAIGKTPRVSKDSYGFIVNRLLAPQINEAINCVHEGLATAEDIDSMMKLGANHPMGPLALGDLIGLDVVLNIMETLYQGFDDPKYRPSPLLKQMVAAGYLGRKTGKGFADYHPA</sequence>
<dbReference type="InterPro" id="IPR013328">
    <property type="entry name" value="6PGD_dom2"/>
</dbReference>
<dbReference type="Proteomes" id="UP001431963">
    <property type="component" value="Unassembled WGS sequence"/>
</dbReference>
<dbReference type="Pfam" id="PF02737">
    <property type="entry name" value="3HCDH_N"/>
    <property type="match status" value="1"/>
</dbReference>
<accession>A0ABU8BXC1</accession>
<evidence type="ECO:0000259" key="3">
    <source>
        <dbReference type="Pfam" id="PF02737"/>
    </source>
</evidence>
<feature type="domain" description="3-hydroxyacyl-CoA dehydrogenase C-terminal" evidence="2">
    <location>
        <begin position="187"/>
        <end position="283"/>
    </location>
</feature>
<dbReference type="Pfam" id="PF00725">
    <property type="entry name" value="3HCDH"/>
    <property type="match status" value="1"/>
</dbReference>
<dbReference type="Gene3D" id="3.40.50.720">
    <property type="entry name" value="NAD(P)-binding Rossmann-like Domain"/>
    <property type="match status" value="1"/>
</dbReference>
<keyword evidence="1 4" id="KW-0560">Oxidoreductase</keyword>
<evidence type="ECO:0000313" key="4">
    <source>
        <dbReference type="EMBL" id="MEH7829347.1"/>
    </source>
</evidence>
<evidence type="ECO:0000259" key="2">
    <source>
        <dbReference type="Pfam" id="PF00725"/>
    </source>
</evidence>
<organism evidence="4 5">
    <name type="scientific">Gemmobacter denitrificans</name>
    <dbReference type="NCBI Taxonomy" id="3123040"/>
    <lineage>
        <taxon>Bacteria</taxon>
        <taxon>Pseudomonadati</taxon>
        <taxon>Pseudomonadota</taxon>
        <taxon>Alphaproteobacteria</taxon>
        <taxon>Rhodobacterales</taxon>
        <taxon>Paracoccaceae</taxon>
        <taxon>Gemmobacter</taxon>
    </lineage>
</organism>
<dbReference type="PIRSF" id="PIRSF000105">
    <property type="entry name" value="HCDH"/>
    <property type="match status" value="1"/>
</dbReference>
<dbReference type="EC" id="1.1.1.157" evidence="4"/>
<dbReference type="InterPro" id="IPR022694">
    <property type="entry name" value="3-OHacyl-CoA_DH"/>
</dbReference>
<evidence type="ECO:0000256" key="1">
    <source>
        <dbReference type="ARBA" id="ARBA00023002"/>
    </source>
</evidence>
<keyword evidence="5" id="KW-1185">Reference proteome</keyword>
<dbReference type="PANTHER" id="PTHR48075:SF5">
    <property type="entry name" value="3-HYDROXYBUTYRYL-COA DEHYDROGENASE"/>
    <property type="match status" value="1"/>
</dbReference>
<comment type="caution">
    <text evidence="4">The sequence shown here is derived from an EMBL/GenBank/DDBJ whole genome shotgun (WGS) entry which is preliminary data.</text>
</comment>
<name>A0ABU8BXC1_9RHOB</name>
<dbReference type="InterPro" id="IPR036291">
    <property type="entry name" value="NAD(P)-bd_dom_sf"/>
</dbReference>
<gene>
    <name evidence="4" type="ORF">V6590_14420</name>
</gene>
<dbReference type="SUPFAM" id="SSF51735">
    <property type="entry name" value="NAD(P)-binding Rossmann-fold domains"/>
    <property type="match status" value="1"/>
</dbReference>
<dbReference type="SUPFAM" id="SSF48179">
    <property type="entry name" value="6-phosphogluconate dehydrogenase C-terminal domain-like"/>
    <property type="match status" value="1"/>
</dbReference>
<dbReference type="GO" id="GO:0008691">
    <property type="term" value="F:3-hydroxybutyryl-CoA dehydrogenase activity"/>
    <property type="evidence" value="ECO:0007669"/>
    <property type="project" value="UniProtKB-EC"/>
</dbReference>
<dbReference type="InterPro" id="IPR006108">
    <property type="entry name" value="3HC_DH_C"/>
</dbReference>
<dbReference type="NCBIfam" id="NF005875">
    <property type="entry name" value="PRK07819.1"/>
    <property type="match status" value="1"/>
</dbReference>
<reference evidence="4" key="1">
    <citation type="submission" date="2024-02" db="EMBL/GenBank/DDBJ databases">
        <title>Genome sequences of strain Gemmobacter sp. JM10B15.</title>
        <authorList>
            <person name="Zhang M."/>
        </authorList>
    </citation>
    <scope>NUCLEOTIDE SEQUENCE</scope>
    <source>
        <strain evidence="4">JM10B15</strain>
    </source>
</reference>
<dbReference type="NCBIfam" id="NF004474">
    <property type="entry name" value="PRK05808.1"/>
    <property type="match status" value="1"/>
</dbReference>
<feature type="domain" description="3-hydroxyacyl-CoA dehydrogenase NAD binding" evidence="3">
    <location>
        <begin position="6"/>
        <end position="184"/>
    </location>
</feature>
<dbReference type="Gene3D" id="1.10.1040.10">
    <property type="entry name" value="N-(1-d-carboxylethyl)-l-norvaline Dehydrogenase, domain 2"/>
    <property type="match status" value="1"/>
</dbReference>
<dbReference type="InterPro" id="IPR008927">
    <property type="entry name" value="6-PGluconate_DH-like_C_sf"/>
</dbReference>